<gene>
    <name evidence="2" type="ORF">PSM7751_00493</name>
</gene>
<protein>
    <submittedName>
        <fullName evidence="2">Uncharacterized protein</fullName>
    </submittedName>
</protein>
<sequence>MKQDNIFGNGNTTSMTSAEAIEGPHWAPPEAPLAMPRQVLERDGAEAQGAGQSLLARLLQPSQWA</sequence>
<dbReference type="EMBL" id="FWFN01000001">
    <property type="protein sequence ID" value="SLN16657.1"/>
    <property type="molecule type" value="Genomic_DNA"/>
</dbReference>
<keyword evidence="3" id="KW-1185">Reference proteome</keyword>
<name>A0A1X6YDW9_9RHOB</name>
<evidence type="ECO:0000256" key="1">
    <source>
        <dbReference type="SAM" id="MobiDB-lite"/>
    </source>
</evidence>
<evidence type="ECO:0000313" key="2">
    <source>
        <dbReference type="EMBL" id="SLN16657.1"/>
    </source>
</evidence>
<feature type="compositionally biased region" description="Polar residues" evidence="1">
    <location>
        <begin position="1"/>
        <end position="17"/>
    </location>
</feature>
<dbReference type="RefSeq" id="WP_085886390.1">
    <property type="nucleotide sequence ID" value="NZ_FWFN01000001.1"/>
</dbReference>
<evidence type="ECO:0000313" key="3">
    <source>
        <dbReference type="Proteomes" id="UP000193963"/>
    </source>
</evidence>
<dbReference type="Proteomes" id="UP000193963">
    <property type="component" value="Unassembled WGS sequence"/>
</dbReference>
<dbReference type="OrthoDB" id="7875821at2"/>
<organism evidence="2 3">
    <name type="scientific">Pseudooceanicola marinus</name>
    <dbReference type="NCBI Taxonomy" id="396013"/>
    <lineage>
        <taxon>Bacteria</taxon>
        <taxon>Pseudomonadati</taxon>
        <taxon>Pseudomonadota</taxon>
        <taxon>Alphaproteobacteria</taxon>
        <taxon>Rhodobacterales</taxon>
        <taxon>Paracoccaceae</taxon>
        <taxon>Pseudooceanicola</taxon>
    </lineage>
</organism>
<accession>A0A1X6YDW9</accession>
<feature type="region of interest" description="Disordered" evidence="1">
    <location>
        <begin position="1"/>
        <end position="65"/>
    </location>
</feature>
<reference evidence="2 3" key="1">
    <citation type="submission" date="2017-03" db="EMBL/GenBank/DDBJ databases">
        <authorList>
            <person name="Afonso C.L."/>
            <person name="Miller P.J."/>
            <person name="Scott M.A."/>
            <person name="Spackman E."/>
            <person name="Goraichik I."/>
            <person name="Dimitrov K.M."/>
            <person name="Suarez D.L."/>
            <person name="Swayne D.E."/>
        </authorList>
    </citation>
    <scope>NUCLEOTIDE SEQUENCE [LARGE SCALE GENOMIC DNA]</scope>
    <source>
        <strain evidence="2 3">CECT 7751</strain>
    </source>
</reference>
<proteinExistence type="predicted"/>
<dbReference type="AlphaFoldDB" id="A0A1X6YDW9"/>